<sequence>MNTNGLSVLRRSFAATTGLQLRYLKQPPGPNFEDLQNYPNFDPERQHLLWEDISKKYGPVFQVKNNADSSMYFLSDASDIQKMFNITAKNPIRPFFDSFKLVREINESKFFDEEKLGILCQHGDEWWRVRSKVQVHTNKLQTIATYLPKMDDIAKDFVKRIDTLRNAENEMPENFMKELYKWALENVGLLSFNKRIGGFEGSEDSKHITEAADMIMKSIHECEMGGDKSWMYAPNAPFRALSENHDYLLRYIESEVSTCYEKLKNCNNVNMKSLNIIESLLLTPELTRKDVIITMLDFIFAAIDTTALTMAFTLYCLSNNPKYQMKLQQELDNVVGDSEQNLTPSHIRNLSITKAIVKESLRLYPIAYVQVRQTLEDSEIGGFIIPKGAQVMLRQQPMAKEETNFSRAEEFIPERWIRGNPMTKDWNHNMFAYFPFGFGTRSCVARRISEQEIYSLIARLFHKYNFEWKQKSLNPKSHLQLYPDLPLKFTVKERFP</sequence>
<dbReference type="PRINTS" id="PR00385">
    <property type="entry name" value="P450"/>
</dbReference>
<protein>
    <recommendedName>
        <fullName evidence="12">Cytochrome P450</fullName>
    </recommendedName>
</protein>
<dbReference type="InterPro" id="IPR017972">
    <property type="entry name" value="Cyt_P450_CS"/>
</dbReference>
<keyword evidence="6 8" id="KW-0408">Iron</keyword>
<evidence type="ECO:0008006" key="12">
    <source>
        <dbReference type="Google" id="ProtNLM"/>
    </source>
</evidence>
<evidence type="ECO:0000256" key="5">
    <source>
        <dbReference type="ARBA" id="ARBA00023002"/>
    </source>
</evidence>
<keyword evidence="3 8" id="KW-0349">Heme</keyword>
<dbReference type="InterPro" id="IPR002401">
    <property type="entry name" value="Cyt_P450_E_grp-I"/>
</dbReference>
<dbReference type="PANTHER" id="PTHR24279:SF120">
    <property type="entry name" value="CYTOCHROME P450"/>
    <property type="match status" value="1"/>
</dbReference>
<evidence type="ECO:0000256" key="7">
    <source>
        <dbReference type="ARBA" id="ARBA00023033"/>
    </source>
</evidence>
<evidence type="ECO:0000256" key="3">
    <source>
        <dbReference type="ARBA" id="ARBA00022617"/>
    </source>
</evidence>
<evidence type="ECO:0000313" key="11">
    <source>
        <dbReference type="Proteomes" id="UP001497623"/>
    </source>
</evidence>
<dbReference type="PROSITE" id="PS00086">
    <property type="entry name" value="CYTOCHROME_P450"/>
    <property type="match status" value="1"/>
</dbReference>
<feature type="binding site" description="axial binding residue" evidence="8">
    <location>
        <position position="443"/>
    </location>
    <ligand>
        <name>heme</name>
        <dbReference type="ChEBI" id="CHEBI:30413"/>
    </ligand>
    <ligandPart>
        <name>Fe</name>
        <dbReference type="ChEBI" id="CHEBI:18248"/>
    </ligandPart>
</feature>
<keyword evidence="7 9" id="KW-0503">Monooxygenase</keyword>
<dbReference type="GO" id="GO:0020037">
    <property type="term" value="F:heme binding"/>
    <property type="evidence" value="ECO:0007669"/>
    <property type="project" value="InterPro"/>
</dbReference>
<dbReference type="InterPro" id="IPR036396">
    <property type="entry name" value="Cyt_P450_sf"/>
</dbReference>
<evidence type="ECO:0000256" key="4">
    <source>
        <dbReference type="ARBA" id="ARBA00022723"/>
    </source>
</evidence>
<comment type="caution">
    <text evidence="10">The sequence shown here is derived from an EMBL/GenBank/DDBJ whole genome shotgun (WGS) entry which is preliminary data.</text>
</comment>
<dbReference type="GO" id="GO:0016705">
    <property type="term" value="F:oxidoreductase activity, acting on paired donors, with incorporation or reduction of molecular oxygen"/>
    <property type="evidence" value="ECO:0007669"/>
    <property type="project" value="InterPro"/>
</dbReference>
<dbReference type="Proteomes" id="UP001497623">
    <property type="component" value="Unassembled WGS sequence"/>
</dbReference>
<dbReference type="CDD" id="cd11054">
    <property type="entry name" value="CYP24A1-like"/>
    <property type="match status" value="1"/>
</dbReference>
<proteinExistence type="inferred from homology"/>
<dbReference type="Gene3D" id="1.10.630.10">
    <property type="entry name" value="Cytochrome P450"/>
    <property type="match status" value="1"/>
</dbReference>
<comment type="cofactor">
    <cofactor evidence="1 8">
        <name>heme</name>
        <dbReference type="ChEBI" id="CHEBI:30413"/>
    </cofactor>
</comment>
<evidence type="ECO:0000256" key="9">
    <source>
        <dbReference type="RuleBase" id="RU000461"/>
    </source>
</evidence>
<name>A0AAV2QIA6_MEGNR</name>
<dbReference type="AlphaFoldDB" id="A0AAV2QIA6"/>
<organism evidence="10 11">
    <name type="scientific">Meganyctiphanes norvegica</name>
    <name type="common">Northern krill</name>
    <name type="synonym">Thysanopoda norvegica</name>
    <dbReference type="NCBI Taxonomy" id="48144"/>
    <lineage>
        <taxon>Eukaryota</taxon>
        <taxon>Metazoa</taxon>
        <taxon>Ecdysozoa</taxon>
        <taxon>Arthropoda</taxon>
        <taxon>Crustacea</taxon>
        <taxon>Multicrustacea</taxon>
        <taxon>Malacostraca</taxon>
        <taxon>Eumalacostraca</taxon>
        <taxon>Eucarida</taxon>
        <taxon>Euphausiacea</taxon>
        <taxon>Euphausiidae</taxon>
        <taxon>Meganyctiphanes</taxon>
    </lineage>
</organism>
<evidence type="ECO:0000313" key="10">
    <source>
        <dbReference type="EMBL" id="CAL4082245.1"/>
    </source>
</evidence>
<accession>A0AAV2QIA6</accession>
<dbReference type="PRINTS" id="PR00463">
    <property type="entry name" value="EP450I"/>
</dbReference>
<dbReference type="InterPro" id="IPR001128">
    <property type="entry name" value="Cyt_P450"/>
</dbReference>
<evidence type="ECO:0000256" key="1">
    <source>
        <dbReference type="ARBA" id="ARBA00001971"/>
    </source>
</evidence>
<dbReference type="SUPFAM" id="SSF48264">
    <property type="entry name" value="Cytochrome P450"/>
    <property type="match status" value="1"/>
</dbReference>
<dbReference type="PANTHER" id="PTHR24279">
    <property type="entry name" value="CYTOCHROME P450"/>
    <property type="match status" value="1"/>
</dbReference>
<keyword evidence="11" id="KW-1185">Reference proteome</keyword>
<gene>
    <name evidence="10" type="ORF">MNOR_LOCUS11770</name>
</gene>
<reference evidence="10 11" key="1">
    <citation type="submission" date="2024-05" db="EMBL/GenBank/DDBJ databases">
        <authorList>
            <person name="Wallberg A."/>
        </authorList>
    </citation>
    <scope>NUCLEOTIDE SEQUENCE [LARGE SCALE GENOMIC DNA]</scope>
</reference>
<dbReference type="EMBL" id="CAXKWB010006254">
    <property type="protein sequence ID" value="CAL4082245.1"/>
    <property type="molecule type" value="Genomic_DNA"/>
</dbReference>
<keyword evidence="5 9" id="KW-0560">Oxidoreductase</keyword>
<keyword evidence="4 8" id="KW-0479">Metal-binding</keyword>
<dbReference type="GO" id="GO:0005506">
    <property type="term" value="F:iron ion binding"/>
    <property type="evidence" value="ECO:0007669"/>
    <property type="project" value="InterPro"/>
</dbReference>
<evidence type="ECO:0000256" key="6">
    <source>
        <dbReference type="ARBA" id="ARBA00023004"/>
    </source>
</evidence>
<evidence type="ECO:0000256" key="2">
    <source>
        <dbReference type="ARBA" id="ARBA00010617"/>
    </source>
</evidence>
<dbReference type="GO" id="GO:0004497">
    <property type="term" value="F:monooxygenase activity"/>
    <property type="evidence" value="ECO:0007669"/>
    <property type="project" value="UniProtKB-KW"/>
</dbReference>
<comment type="similarity">
    <text evidence="2 9">Belongs to the cytochrome P450 family.</text>
</comment>
<dbReference type="InterPro" id="IPR050479">
    <property type="entry name" value="CYP11_CYP27_families"/>
</dbReference>
<evidence type="ECO:0000256" key="8">
    <source>
        <dbReference type="PIRSR" id="PIRSR602401-1"/>
    </source>
</evidence>
<dbReference type="Pfam" id="PF00067">
    <property type="entry name" value="p450"/>
    <property type="match status" value="1"/>
</dbReference>